<evidence type="ECO:0000313" key="1">
    <source>
        <dbReference type="EMBL" id="ASM54831.1"/>
    </source>
</evidence>
<gene>
    <name evidence="1" type="ORF">PNIG_a2857</name>
</gene>
<name>A0AAC9UJM8_9GAMM</name>
<dbReference type="AlphaFoldDB" id="A0AAC9UJM8"/>
<dbReference type="Proteomes" id="UP000198329">
    <property type="component" value="Chromosome I"/>
</dbReference>
<dbReference type="EMBL" id="CP011036">
    <property type="protein sequence ID" value="ASM54831.1"/>
    <property type="molecule type" value="Genomic_DNA"/>
</dbReference>
<evidence type="ECO:0000313" key="2">
    <source>
        <dbReference type="Proteomes" id="UP000198329"/>
    </source>
</evidence>
<dbReference type="KEGG" id="png:PNIG_a2857"/>
<organism evidence="1 2">
    <name type="scientific">Pseudoalteromonas nigrifaciens</name>
    <dbReference type="NCBI Taxonomy" id="28109"/>
    <lineage>
        <taxon>Bacteria</taxon>
        <taxon>Pseudomonadati</taxon>
        <taxon>Pseudomonadota</taxon>
        <taxon>Gammaproteobacteria</taxon>
        <taxon>Alteromonadales</taxon>
        <taxon>Pseudoalteromonadaceae</taxon>
        <taxon>Pseudoalteromonas</taxon>
    </lineage>
</organism>
<keyword evidence="2" id="KW-1185">Reference proteome</keyword>
<accession>A0AAC9UJM8</accession>
<reference evidence="1 2" key="1">
    <citation type="submission" date="2015-03" db="EMBL/GenBank/DDBJ databases">
        <authorList>
            <person name="Xie B.-B."/>
            <person name="Rong J.-C."/>
            <person name="Qin Q.-L."/>
            <person name="Zhang Y.-Z."/>
        </authorList>
    </citation>
    <scope>NUCLEOTIDE SEQUENCE [LARGE SCALE GENOMIC DNA]</scope>
    <source>
        <strain evidence="1 2">KMM 661</strain>
    </source>
</reference>
<sequence>MSQEQQVAKSDLGFERIIVTGTSRPKEKIESTNAITTFN</sequence>
<proteinExistence type="predicted"/>
<protein>
    <submittedName>
        <fullName evidence="1">Uncharacterized protein</fullName>
    </submittedName>
</protein>